<dbReference type="RefSeq" id="WP_111816734.1">
    <property type="nucleotide sequence ID" value="NZ_CBCRZQ010000010.1"/>
</dbReference>
<evidence type="ECO:0000313" key="5">
    <source>
        <dbReference type="EMBL" id="TXD68341.1"/>
    </source>
</evidence>
<dbReference type="InterPro" id="IPR048389">
    <property type="entry name" value="YciQ-like_C"/>
</dbReference>
<dbReference type="Pfam" id="PF09972">
    <property type="entry name" value="DUF2207"/>
    <property type="match status" value="1"/>
</dbReference>
<keyword evidence="2" id="KW-0472">Membrane</keyword>
<feature type="domain" description="DUF2207" evidence="3">
    <location>
        <begin position="39"/>
        <end position="198"/>
    </location>
</feature>
<dbReference type="EMBL" id="VORU01000012">
    <property type="protein sequence ID" value="TXD68341.1"/>
    <property type="molecule type" value="Genomic_DNA"/>
</dbReference>
<reference evidence="5 6" key="1">
    <citation type="submission" date="2019-08" db="EMBL/GenBank/DDBJ databases">
        <title>Genome of Aequorivita lipolytica Y10-2 (type strain).</title>
        <authorList>
            <person name="Bowman J.P."/>
        </authorList>
    </citation>
    <scope>NUCLEOTIDE SEQUENCE [LARGE SCALE GENOMIC DNA]</scope>
    <source>
        <strain evidence="5 6">Y10-2</strain>
    </source>
</reference>
<feature type="transmembrane region" description="Helical" evidence="2">
    <location>
        <begin position="435"/>
        <end position="454"/>
    </location>
</feature>
<dbReference type="OrthoDB" id="9767603at2"/>
<accession>A0A5C6YLX1</accession>
<evidence type="ECO:0000259" key="4">
    <source>
        <dbReference type="Pfam" id="PF20990"/>
    </source>
</evidence>
<comment type="caution">
    <text evidence="5">The sequence shown here is derived from an EMBL/GenBank/DDBJ whole genome shotgun (WGS) entry which is preliminary data.</text>
</comment>
<feature type="region of interest" description="Disordered" evidence="1">
    <location>
        <begin position="551"/>
        <end position="578"/>
    </location>
</feature>
<feature type="compositionally biased region" description="Gly residues" evidence="1">
    <location>
        <begin position="559"/>
        <end position="578"/>
    </location>
</feature>
<evidence type="ECO:0000313" key="6">
    <source>
        <dbReference type="Proteomes" id="UP000321945"/>
    </source>
</evidence>
<dbReference type="InterPro" id="IPR018702">
    <property type="entry name" value="DUF2207"/>
</dbReference>
<dbReference type="Pfam" id="PF20990">
    <property type="entry name" value="DUF2207_C"/>
    <property type="match status" value="1"/>
</dbReference>
<keyword evidence="2" id="KW-0812">Transmembrane</keyword>
<feature type="transmembrane region" description="Helical" evidence="2">
    <location>
        <begin position="253"/>
        <end position="270"/>
    </location>
</feature>
<evidence type="ECO:0000259" key="3">
    <source>
        <dbReference type="Pfam" id="PF09972"/>
    </source>
</evidence>
<evidence type="ECO:0000256" key="1">
    <source>
        <dbReference type="SAM" id="MobiDB-lite"/>
    </source>
</evidence>
<feature type="domain" description="Predicted membrane protein YciQ-like C-terminal" evidence="4">
    <location>
        <begin position="285"/>
        <end position="513"/>
    </location>
</feature>
<protein>
    <submittedName>
        <fullName evidence="5">DUF2207 domain-containing protein</fullName>
    </submittedName>
</protein>
<keyword evidence="6" id="KW-1185">Reference proteome</keyword>
<dbReference type="Proteomes" id="UP000321945">
    <property type="component" value="Unassembled WGS sequence"/>
</dbReference>
<keyword evidence="2" id="KW-1133">Transmembrane helix</keyword>
<name>A0A5C6YLX1_9FLAO</name>
<gene>
    <name evidence="5" type="ORF">ESV24_12815</name>
</gene>
<organism evidence="5 6">
    <name type="scientific">Aequorivita lipolytica</name>
    <dbReference type="NCBI Taxonomy" id="153267"/>
    <lineage>
        <taxon>Bacteria</taxon>
        <taxon>Pseudomonadati</taxon>
        <taxon>Bacteroidota</taxon>
        <taxon>Flavobacteriia</taxon>
        <taxon>Flavobacteriales</taxon>
        <taxon>Flavobacteriaceae</taxon>
        <taxon>Aequorivita</taxon>
    </lineage>
</organism>
<dbReference type="AlphaFoldDB" id="A0A5C6YLX1"/>
<feature type="transmembrane region" description="Helical" evidence="2">
    <location>
        <begin position="410"/>
        <end position="429"/>
    </location>
</feature>
<proteinExistence type="predicted"/>
<evidence type="ECO:0000256" key="2">
    <source>
        <dbReference type="SAM" id="Phobius"/>
    </source>
</evidence>
<sequence>MSSHTFIKNANTPQFNKKLFLILFGMMFFLKGYSQGFDMNRASIDIYISEKGYFDVVENYDLTFTEERHGIYRNITVKYDLLTAEGTQEERRIKIRKVKVPAYKFESDPDFVQAISNELEIKIGDKNRTLVGPQHYEIKYRVYNAFLFEDELIVFYWNVKPDAWYPPFRQLDFTVHLSENIEANLDDFFVYSGTTGETDASNDFDVSYENGVFTAKSRSDFLSVTGQNVTVLLNLPLGSVKEIKPLWPFWTNYGWTLILAVLPLIFYWIWNKYGKDDRVVATTSYFPPSGIDPSMAGYLIDDTGDTQDLISLIPYWGSRGLIAMEQIPKTSWLGQADTKLTRLRPLPDGAPDYEREIFMGLFGSSQGSSEKEILISSLKDTFYTKMASAKVMLKKKSQIYYEAKAKKMQTLTIVGTILIGVFIFALFLITWGLWAALAVIPVTIFLLFMTVYMVKKNSKGNEMLSELKGFKNFIKIAEENKLKMLLRDSPTYFENTMGYALAFGLFDQWAKKFEALNIQPPSWYTSSAGAFTMHNFSNSFSDSISSAKSTMVSSPSSSGSGGGGSSGGGFGGGGGGSW</sequence>